<dbReference type="AlphaFoldDB" id="A0A4U5MPB3"/>
<evidence type="ECO:0000313" key="2">
    <source>
        <dbReference type="Proteomes" id="UP000298663"/>
    </source>
</evidence>
<keyword evidence="2" id="KW-1185">Reference proteome</keyword>
<accession>A0A4U5MPB3</accession>
<dbReference type="EMBL" id="AZBU02000007">
    <property type="protein sequence ID" value="TKR70813.1"/>
    <property type="molecule type" value="Genomic_DNA"/>
</dbReference>
<proteinExistence type="predicted"/>
<protein>
    <submittedName>
        <fullName evidence="1">Uncharacterized protein</fullName>
    </submittedName>
</protein>
<comment type="caution">
    <text evidence="1">The sequence shown here is derived from an EMBL/GenBank/DDBJ whole genome shotgun (WGS) entry which is preliminary data.</text>
</comment>
<reference evidence="1 2" key="2">
    <citation type="journal article" date="2019" name="G3 (Bethesda)">
        <title>Hybrid Assembly of the Genome of the Entomopathogenic Nematode Steinernema carpocapsae Identifies the X-Chromosome.</title>
        <authorList>
            <person name="Serra L."/>
            <person name="Macchietto M."/>
            <person name="Macias-Munoz A."/>
            <person name="McGill C.J."/>
            <person name="Rodriguez I.M."/>
            <person name="Rodriguez B."/>
            <person name="Murad R."/>
            <person name="Mortazavi A."/>
        </authorList>
    </citation>
    <scope>NUCLEOTIDE SEQUENCE [LARGE SCALE GENOMIC DNA]</scope>
    <source>
        <strain evidence="1 2">ALL</strain>
    </source>
</reference>
<organism evidence="1 2">
    <name type="scientific">Steinernema carpocapsae</name>
    <name type="common">Entomopathogenic nematode</name>
    <dbReference type="NCBI Taxonomy" id="34508"/>
    <lineage>
        <taxon>Eukaryota</taxon>
        <taxon>Metazoa</taxon>
        <taxon>Ecdysozoa</taxon>
        <taxon>Nematoda</taxon>
        <taxon>Chromadorea</taxon>
        <taxon>Rhabditida</taxon>
        <taxon>Tylenchina</taxon>
        <taxon>Panagrolaimomorpha</taxon>
        <taxon>Strongyloidoidea</taxon>
        <taxon>Steinernematidae</taxon>
        <taxon>Steinernema</taxon>
    </lineage>
</organism>
<sequence length="96" mass="11030">MWMPVREAQTLNGLKDKLFQLPHHLQCATVNLLLHVEADVAADILHCLLLNPTPSLRSLTFLSLLLMPALLRLDMLLAESRKLRWTYSLKLPQFTQ</sequence>
<evidence type="ECO:0000313" key="1">
    <source>
        <dbReference type="EMBL" id="TKR70813.1"/>
    </source>
</evidence>
<dbReference type="Proteomes" id="UP000298663">
    <property type="component" value="Unassembled WGS sequence"/>
</dbReference>
<name>A0A4U5MPB3_STECR</name>
<gene>
    <name evidence="1" type="ORF">L596_022787</name>
</gene>
<reference evidence="1 2" key="1">
    <citation type="journal article" date="2015" name="Genome Biol.">
        <title>Comparative genomics of Steinernema reveals deeply conserved gene regulatory networks.</title>
        <authorList>
            <person name="Dillman A.R."/>
            <person name="Macchietto M."/>
            <person name="Porter C.F."/>
            <person name="Rogers A."/>
            <person name="Williams B."/>
            <person name="Antoshechkin I."/>
            <person name="Lee M.M."/>
            <person name="Goodwin Z."/>
            <person name="Lu X."/>
            <person name="Lewis E.E."/>
            <person name="Goodrich-Blair H."/>
            <person name="Stock S.P."/>
            <person name="Adams B.J."/>
            <person name="Sternberg P.W."/>
            <person name="Mortazavi A."/>
        </authorList>
    </citation>
    <scope>NUCLEOTIDE SEQUENCE [LARGE SCALE GENOMIC DNA]</scope>
    <source>
        <strain evidence="1 2">ALL</strain>
    </source>
</reference>